<dbReference type="GO" id="GO:0006189">
    <property type="term" value="P:'de novo' IMP biosynthetic process"/>
    <property type="evidence" value="ECO:0007669"/>
    <property type="project" value="UniProtKB-UniRule"/>
</dbReference>
<feature type="binding site" evidence="8">
    <location>
        <begin position="101"/>
        <end position="104"/>
    </location>
    <ligand>
        <name>substrate</name>
    </ligand>
</feature>
<dbReference type="PANTHER" id="PTHR43555:SF1">
    <property type="entry name" value="PHOSPHORIBOSYLFORMYLGLYCINAMIDINE SYNTHASE SUBUNIT PURL"/>
    <property type="match status" value="1"/>
</dbReference>
<feature type="domain" description="PurM-like C-terminal" evidence="10">
    <location>
        <begin position="628"/>
        <end position="675"/>
    </location>
</feature>
<keyword evidence="1 8" id="KW-0963">Cytoplasm</keyword>
<dbReference type="InterPro" id="IPR010074">
    <property type="entry name" value="PRibForGlyAmidine_synth_PurL"/>
</dbReference>
<dbReference type="EMBL" id="FWYE01000002">
    <property type="protein sequence ID" value="SMD31143.1"/>
    <property type="molecule type" value="Genomic_DNA"/>
</dbReference>
<evidence type="ECO:0000256" key="1">
    <source>
        <dbReference type="ARBA" id="ARBA00022490"/>
    </source>
</evidence>
<evidence type="ECO:0000256" key="2">
    <source>
        <dbReference type="ARBA" id="ARBA00022598"/>
    </source>
</evidence>
<feature type="binding site" evidence="8">
    <location>
        <position position="550"/>
    </location>
    <ligand>
        <name>substrate</name>
    </ligand>
</feature>
<keyword evidence="3 8" id="KW-0479">Metal-binding</keyword>
<feature type="binding site" evidence="8">
    <location>
        <position position="251"/>
    </location>
    <ligand>
        <name>substrate</name>
    </ligand>
</feature>
<feature type="binding site" evidence="8">
    <location>
        <begin position="323"/>
        <end position="325"/>
    </location>
    <ligand>
        <name>substrate</name>
    </ligand>
</feature>
<dbReference type="UniPathway" id="UPA00074">
    <property type="reaction ID" value="UER00128"/>
</dbReference>
<dbReference type="Pfam" id="PF00586">
    <property type="entry name" value="AIRS"/>
    <property type="match status" value="2"/>
</dbReference>
<dbReference type="InterPro" id="IPR041609">
    <property type="entry name" value="PurL_linker"/>
</dbReference>
<comment type="subunit">
    <text evidence="8">Monomer. Part of the FGAM synthase complex composed of 1 PurL, 1 PurQ and 2 PurS subunits.</text>
</comment>
<feature type="domain" description="PurM-like N-terminal" evidence="9">
    <location>
        <begin position="82"/>
        <end position="199"/>
    </location>
</feature>
<dbReference type="EC" id="6.3.5.3" evidence="8"/>
<keyword evidence="7 8" id="KW-0460">Magnesium</keyword>
<feature type="binding site" evidence="8">
    <location>
        <position position="510"/>
    </location>
    <ligand>
        <name>ATP</name>
        <dbReference type="ChEBI" id="CHEBI:30616"/>
    </ligand>
</feature>
<dbReference type="SUPFAM" id="SSF56042">
    <property type="entry name" value="PurM C-terminal domain-like"/>
    <property type="match status" value="2"/>
</dbReference>
<comment type="pathway">
    <text evidence="8">Purine metabolism; IMP biosynthesis via de novo pathway; 5-amino-1-(5-phospho-D-ribosyl)imidazole from N(2)-formyl-N(1)-(5-phospho-D-ribosyl)glycinamide: step 1/2.</text>
</comment>
<comment type="caution">
    <text evidence="12">The sequence shown here is derived from an EMBL/GenBank/DDBJ whole genome shotgun (WGS) entry which is preliminary data.</text>
</comment>
<dbReference type="Gene3D" id="1.10.8.750">
    <property type="entry name" value="Phosphoribosylformylglycinamidine synthase, linker domain"/>
    <property type="match status" value="1"/>
</dbReference>
<dbReference type="Gene3D" id="3.30.1330.10">
    <property type="entry name" value="PurM-like, N-terminal domain"/>
    <property type="match status" value="2"/>
</dbReference>
<comment type="caution">
    <text evidence="8">Lacks conserved residue(s) required for the propagation of feature annotation.</text>
</comment>
<feature type="binding site" evidence="8">
    <location>
        <position position="57"/>
    </location>
    <ligand>
        <name>ATP</name>
        <dbReference type="ChEBI" id="CHEBI:30616"/>
    </ligand>
</feature>
<keyword evidence="6 8" id="KW-0067">ATP-binding</keyword>
<keyword evidence="5 8" id="KW-0658">Purine biosynthesis</keyword>
<feature type="domain" description="PurM-like C-terminal" evidence="10">
    <location>
        <begin position="215"/>
        <end position="368"/>
    </location>
</feature>
<reference evidence="12 13" key="1">
    <citation type="submission" date="2017-04" db="EMBL/GenBank/DDBJ databases">
        <authorList>
            <person name="Varghese N."/>
            <person name="Submissions S."/>
        </authorList>
    </citation>
    <scope>NUCLEOTIDE SEQUENCE [LARGE SCALE GENOMIC DNA]</scope>
    <source>
        <strain evidence="12 13">DSM 9789</strain>
    </source>
</reference>
<dbReference type="GO" id="GO:0005737">
    <property type="term" value="C:cytoplasm"/>
    <property type="evidence" value="ECO:0007669"/>
    <property type="project" value="UniProtKB-SubCell"/>
</dbReference>
<gene>
    <name evidence="8" type="primary">purL</name>
    <name evidence="12" type="ORF">SAMN02745355_1064</name>
</gene>
<evidence type="ECO:0000256" key="7">
    <source>
        <dbReference type="ARBA" id="ARBA00022842"/>
    </source>
</evidence>
<dbReference type="InterPro" id="IPR036921">
    <property type="entry name" value="PurM-like_N_sf"/>
</dbReference>
<dbReference type="InterPro" id="IPR010918">
    <property type="entry name" value="PurM-like_C_dom"/>
</dbReference>
<evidence type="ECO:0000259" key="9">
    <source>
        <dbReference type="Pfam" id="PF00586"/>
    </source>
</evidence>
<dbReference type="Gene3D" id="3.90.650.10">
    <property type="entry name" value="PurM-like C-terminal domain"/>
    <property type="match status" value="2"/>
</dbReference>
<feature type="binding site" evidence="8">
    <location>
        <position position="547"/>
    </location>
    <ligand>
        <name>ATP</name>
        <dbReference type="ChEBI" id="CHEBI:30616"/>
    </ligand>
</feature>
<feature type="domain" description="Phosphoribosylformylglycinamidine synthase linker" evidence="11">
    <location>
        <begin position="16"/>
        <end position="58"/>
    </location>
</feature>
<feature type="binding site" evidence="8">
    <location>
        <position position="100"/>
    </location>
    <ligand>
        <name>Mg(2+)</name>
        <dbReference type="ChEBI" id="CHEBI:18420"/>
        <label>1</label>
    </ligand>
</feature>
<dbReference type="GO" id="GO:0004642">
    <property type="term" value="F:phosphoribosylformylglycinamidine synthase activity"/>
    <property type="evidence" value="ECO:0007669"/>
    <property type="project" value="UniProtKB-UniRule"/>
</dbReference>
<evidence type="ECO:0000313" key="12">
    <source>
        <dbReference type="EMBL" id="SMD31143.1"/>
    </source>
</evidence>
<organism evidence="12 13">
    <name type="scientific">Picrophilus torridus (strain ATCC 700027 / DSM 9790 / JCM 10055 / NBRC 100828 / KAW 2/3)</name>
    <dbReference type="NCBI Taxonomy" id="1122961"/>
    <lineage>
        <taxon>Archaea</taxon>
        <taxon>Methanobacteriati</taxon>
        <taxon>Thermoplasmatota</taxon>
        <taxon>Thermoplasmata</taxon>
        <taxon>Thermoplasmatales</taxon>
        <taxon>Picrophilaceae</taxon>
        <taxon>Picrophilus</taxon>
    </lineage>
</organism>
<dbReference type="CDD" id="cd02204">
    <property type="entry name" value="PurL_repeat2"/>
    <property type="match status" value="1"/>
</dbReference>
<proteinExistence type="inferred from homology"/>
<protein>
    <recommendedName>
        <fullName evidence="8">Phosphoribosylformylglycinamidine synthase subunit PurL</fullName>
        <shortName evidence="8">FGAM synthase</shortName>
        <ecNumber evidence="8">6.3.5.3</ecNumber>
    </recommendedName>
    <alternativeName>
        <fullName evidence="8">Formylglycinamide ribonucleotide amidotransferase subunit II</fullName>
        <shortName evidence="8">FGAR amidotransferase II</shortName>
        <shortName evidence="8">FGAR-AT II</shortName>
    </alternativeName>
    <alternativeName>
        <fullName evidence="8">Glutamine amidotransferase PurL</fullName>
    </alternativeName>
    <alternativeName>
        <fullName evidence="8">Phosphoribosylformylglycinamidine synthase subunit II</fullName>
    </alternativeName>
</protein>
<evidence type="ECO:0000256" key="3">
    <source>
        <dbReference type="ARBA" id="ARBA00022723"/>
    </source>
</evidence>
<dbReference type="PANTHER" id="PTHR43555">
    <property type="entry name" value="PHOSPHORIBOSYLFORMYLGLYCINAMIDINE SYNTHASE SUBUNIT PURL"/>
    <property type="match status" value="1"/>
</dbReference>
<feature type="binding site" evidence="8">
    <location>
        <position position="123"/>
    </location>
    <ligand>
        <name>substrate</name>
    </ligand>
</feature>
<evidence type="ECO:0000256" key="8">
    <source>
        <dbReference type="HAMAP-Rule" id="MF_00420"/>
    </source>
</evidence>
<feature type="binding site" evidence="8">
    <location>
        <position position="98"/>
    </location>
    <ligand>
        <name>ATP</name>
        <dbReference type="ChEBI" id="CHEBI:30616"/>
    </ligand>
</feature>
<dbReference type="GO" id="GO:0005524">
    <property type="term" value="F:ATP binding"/>
    <property type="evidence" value="ECO:0007669"/>
    <property type="project" value="UniProtKB-UniRule"/>
</dbReference>
<keyword evidence="4 8" id="KW-0547">Nucleotide-binding</keyword>
<dbReference type="InterPro" id="IPR036676">
    <property type="entry name" value="PurM-like_C_sf"/>
</dbReference>
<keyword evidence="13" id="KW-1185">Reference proteome</keyword>
<evidence type="ECO:0000256" key="6">
    <source>
        <dbReference type="ARBA" id="ARBA00022840"/>
    </source>
</evidence>
<comment type="similarity">
    <text evidence="8">Belongs to the FGAMS family.</text>
</comment>
<dbReference type="AlphaFoldDB" id="A0A8G2FXB4"/>
<accession>A0A8G2FXB4</accession>
<dbReference type="GO" id="GO:0000287">
    <property type="term" value="F:magnesium ion binding"/>
    <property type="evidence" value="ECO:0007669"/>
    <property type="project" value="UniProtKB-UniRule"/>
</dbReference>
<dbReference type="HAMAP" id="MF_00420">
    <property type="entry name" value="PurL_2"/>
    <property type="match status" value="1"/>
</dbReference>
<dbReference type="Proteomes" id="UP000192315">
    <property type="component" value="Unassembled WGS sequence"/>
</dbReference>
<dbReference type="SUPFAM" id="SSF55326">
    <property type="entry name" value="PurM N-terminal domain-like"/>
    <property type="match status" value="2"/>
</dbReference>
<feature type="binding site" evidence="8">
    <location>
        <position position="279"/>
    </location>
    <ligand>
        <name>Mg(2+)</name>
        <dbReference type="ChEBI" id="CHEBI:18420"/>
        <label>2</label>
    </ligand>
</feature>
<dbReference type="InterPro" id="IPR016188">
    <property type="entry name" value="PurM-like_N"/>
</dbReference>
<dbReference type="PIRSF" id="PIRSF001587">
    <property type="entry name" value="FGAM_synthase_II"/>
    <property type="match status" value="1"/>
</dbReference>
<dbReference type="NCBIfam" id="TIGR01736">
    <property type="entry name" value="FGAM_synth_II"/>
    <property type="match status" value="1"/>
</dbReference>
<dbReference type="Pfam" id="PF02769">
    <property type="entry name" value="AIRS_C"/>
    <property type="match status" value="2"/>
</dbReference>
<feature type="active site" evidence="8">
    <location>
        <position position="54"/>
    </location>
</feature>
<dbReference type="NCBIfam" id="NF002290">
    <property type="entry name" value="PRK01213.1"/>
    <property type="match status" value="1"/>
</dbReference>
<feature type="domain" description="PurM-like N-terminal" evidence="9">
    <location>
        <begin position="453"/>
        <end position="571"/>
    </location>
</feature>
<comment type="function">
    <text evidence="8">Part of the phosphoribosylformylglycinamidine synthase complex involved in the purines biosynthetic pathway. Catalyzes the ATP-dependent conversion of formylglycinamide ribonucleotide (FGAR) and glutamine to yield formylglycinamidine ribonucleotide (FGAM) and glutamate. The FGAM synthase complex is composed of three subunits. PurQ produces an ammonia molecule by converting glutamine to glutamate. PurL transfers the ammonia molecule to FGAR to form FGAM in an ATP-dependent manner. PurS interacts with PurQ and PurL and is thought to assist in the transfer of the ammonia molecule from PurQ to PurL.</text>
</comment>
<evidence type="ECO:0000256" key="5">
    <source>
        <dbReference type="ARBA" id="ARBA00022755"/>
    </source>
</evidence>
<evidence type="ECO:0000256" key="4">
    <source>
        <dbReference type="ARBA" id="ARBA00022741"/>
    </source>
</evidence>
<sequence>MDIINCSDNDLDLIGKSLALSHDEMLLIKKYFTEIKRNPSDVELQAIAQSWSEHSCYKSSKFYLKKYLSNLRNERTILAMEDDAGVVKFNDDYVYVVKMESHNHPSAVEPYGGAATGVGGIIRDVLCMGAQPVALVDSLYFGDPDNKSGFLSERFIINGVVSGIRDYGNRLGIPNVAGSIYFHEGYNTSPIVNAGCIGISRKDKIVRSRVQKARDILILCGGRTGRDGIHGVNFASRVLDLKNGENRNAVQLGNPIVEEPLIHAILELNDLGLITGMKDLGGGGLSSAVTEMLYAGNLGGTINLDSVLLKDDNMLPWEIWISESQERMLISSDERNLPQIKDVLDKWNIEFSVIGRAEEKKNLEIYYKNEKVFDLPLEFISQTPVYQRPYKKPRNRCKSEPFRDDDINKSIISLISSINVCSRAPVIRQYDHTVRGATIVRPLTGLPNNETHSDAAVIKPVDDSFAGIAVTSGSKPMLCAIDPYGGALESLIEAYKNIIVTGAEPDAIVDSLNFGNPENEETMYSFVETLKAIRDFTLKFKLQLVSGNVSFYNKNVSDIMPTPNIMMTGIIDDVRKAITTEFKNKNSLIYLIGSINGSLAGTVYSKLKDIKCYDYHNSNINDLCNVYNIIKENKEKILAAHDVSDGGIIAALIEMSFGKNIGFNVNLKDIKMNLENKLFSEHGTAIVVEVPLESEIVFNNLGIKLGYTCDDITVMDGENMVFNARINELRNLWDSGLGKYL</sequence>
<dbReference type="Pfam" id="PF18072">
    <property type="entry name" value="FGAR-AT_linker"/>
    <property type="match status" value="1"/>
</dbReference>
<name>A0A8G2FXB4_PICTO</name>
<evidence type="ECO:0000313" key="13">
    <source>
        <dbReference type="Proteomes" id="UP000192315"/>
    </source>
</evidence>
<evidence type="ECO:0000259" key="11">
    <source>
        <dbReference type="Pfam" id="PF18072"/>
    </source>
</evidence>
<feature type="active site" description="Proton acceptor" evidence="8">
    <location>
        <position position="102"/>
    </location>
</feature>
<comment type="subcellular location">
    <subcellularLocation>
        <location evidence="8">Cytoplasm</location>
    </subcellularLocation>
</comment>
<feature type="binding site" evidence="8">
    <location>
        <position position="124"/>
    </location>
    <ligand>
        <name>Mg(2+)</name>
        <dbReference type="ChEBI" id="CHEBI:18420"/>
        <label>2</label>
    </ligand>
</feature>
<evidence type="ECO:0000259" key="10">
    <source>
        <dbReference type="Pfam" id="PF02769"/>
    </source>
</evidence>
<dbReference type="RefSeq" id="WP_084272895.1">
    <property type="nucleotide sequence ID" value="NZ_FWYE01000002.1"/>
</dbReference>
<feature type="binding site" evidence="8">
    <location>
        <position position="548"/>
    </location>
    <ligand>
        <name>Mg(2+)</name>
        <dbReference type="ChEBI" id="CHEBI:18420"/>
        <label>1</label>
    </ligand>
</feature>
<comment type="catalytic activity">
    <reaction evidence="8">
        <text>N(2)-formyl-N(1)-(5-phospho-beta-D-ribosyl)glycinamide + L-glutamine + ATP + H2O = 2-formamido-N(1)-(5-O-phospho-beta-D-ribosyl)acetamidine + L-glutamate + ADP + phosphate + H(+)</text>
        <dbReference type="Rhea" id="RHEA:17129"/>
        <dbReference type="ChEBI" id="CHEBI:15377"/>
        <dbReference type="ChEBI" id="CHEBI:15378"/>
        <dbReference type="ChEBI" id="CHEBI:29985"/>
        <dbReference type="ChEBI" id="CHEBI:30616"/>
        <dbReference type="ChEBI" id="CHEBI:43474"/>
        <dbReference type="ChEBI" id="CHEBI:58359"/>
        <dbReference type="ChEBI" id="CHEBI:147286"/>
        <dbReference type="ChEBI" id="CHEBI:147287"/>
        <dbReference type="ChEBI" id="CHEBI:456216"/>
        <dbReference type="EC" id="6.3.5.3"/>
    </reaction>
</comment>
<dbReference type="CDD" id="cd02203">
    <property type="entry name" value="PurL_repeat1"/>
    <property type="match status" value="1"/>
</dbReference>
<keyword evidence="2 8" id="KW-0436">Ligase</keyword>